<protein>
    <recommendedName>
        <fullName evidence="5">Prokineticin domain-containing protein</fullName>
    </recommendedName>
</protein>
<dbReference type="Proteomes" id="UP000887116">
    <property type="component" value="Unassembled WGS sequence"/>
</dbReference>
<dbReference type="EMBL" id="BMAO01019516">
    <property type="protein sequence ID" value="GFR31041.1"/>
    <property type="molecule type" value="Genomic_DNA"/>
</dbReference>
<feature type="chain" id="PRO_5036454751" description="Prokineticin domain-containing protein" evidence="4">
    <location>
        <begin position="20"/>
        <end position="101"/>
    </location>
</feature>
<dbReference type="AlphaFoldDB" id="A0A8X6K4R2"/>
<dbReference type="Pfam" id="PF06607">
    <property type="entry name" value="Prokineticin"/>
    <property type="match status" value="1"/>
</dbReference>
<dbReference type="Gene3D" id="2.10.80.10">
    <property type="entry name" value="Lipase, subunit A"/>
    <property type="match status" value="1"/>
</dbReference>
<keyword evidence="7" id="KW-1185">Reference proteome</keyword>
<organism evidence="6 7">
    <name type="scientific">Trichonephila clavata</name>
    <name type="common">Joro spider</name>
    <name type="synonym">Nephila clavata</name>
    <dbReference type="NCBI Taxonomy" id="2740835"/>
    <lineage>
        <taxon>Eukaryota</taxon>
        <taxon>Metazoa</taxon>
        <taxon>Ecdysozoa</taxon>
        <taxon>Arthropoda</taxon>
        <taxon>Chelicerata</taxon>
        <taxon>Arachnida</taxon>
        <taxon>Araneae</taxon>
        <taxon>Araneomorphae</taxon>
        <taxon>Entelegynae</taxon>
        <taxon>Araneoidea</taxon>
        <taxon>Nephilidae</taxon>
        <taxon>Trichonephila</taxon>
    </lineage>
</organism>
<reference evidence="6" key="1">
    <citation type="submission" date="2020-07" db="EMBL/GenBank/DDBJ databases">
        <title>Multicomponent nature underlies the extraordinary mechanical properties of spider dragline silk.</title>
        <authorList>
            <person name="Kono N."/>
            <person name="Nakamura H."/>
            <person name="Mori M."/>
            <person name="Yoshida Y."/>
            <person name="Ohtoshi R."/>
            <person name="Malay A.D."/>
            <person name="Moran D.A.P."/>
            <person name="Tomita M."/>
            <person name="Numata K."/>
            <person name="Arakawa K."/>
        </authorList>
    </citation>
    <scope>NUCLEOTIDE SEQUENCE</scope>
</reference>
<dbReference type="OrthoDB" id="10386126at2759"/>
<evidence type="ECO:0000256" key="2">
    <source>
        <dbReference type="ARBA" id="ARBA00022525"/>
    </source>
</evidence>
<dbReference type="InterPro" id="IPR023569">
    <property type="entry name" value="Prokineticin_domain"/>
</dbReference>
<evidence type="ECO:0000256" key="1">
    <source>
        <dbReference type="ARBA" id="ARBA00004613"/>
    </source>
</evidence>
<keyword evidence="4" id="KW-0732">Signal</keyword>
<evidence type="ECO:0000313" key="7">
    <source>
        <dbReference type="Proteomes" id="UP000887116"/>
    </source>
</evidence>
<feature type="domain" description="Prokineticin" evidence="5">
    <location>
        <begin position="2"/>
        <end position="85"/>
    </location>
</feature>
<comment type="caution">
    <text evidence="6">The sequence shown here is derived from an EMBL/GenBank/DDBJ whole genome shotgun (WGS) entry which is preliminary data.</text>
</comment>
<evidence type="ECO:0000259" key="5">
    <source>
        <dbReference type="Pfam" id="PF06607"/>
    </source>
</evidence>
<gene>
    <name evidence="6" type="ORF">TNCT_676481</name>
</gene>
<sequence>MKVFVVALVLVACLAFCEAKSCRFTEECEEDECCLSRSIFGRGNGNCEKLTDKGENCQKKGNNFKRQQYFSRCPCLPQYSCKPTKDVGGFKVDERCVENSS</sequence>
<proteinExistence type="predicted"/>
<name>A0A8X6K4R2_TRICU</name>
<feature type="signal peptide" evidence="4">
    <location>
        <begin position="1"/>
        <end position="19"/>
    </location>
</feature>
<comment type="subcellular location">
    <subcellularLocation>
        <location evidence="1">Secreted</location>
    </subcellularLocation>
</comment>
<evidence type="ECO:0000313" key="6">
    <source>
        <dbReference type="EMBL" id="GFR31041.1"/>
    </source>
</evidence>
<accession>A0A8X6K4R2</accession>
<evidence type="ECO:0000256" key="3">
    <source>
        <dbReference type="ARBA" id="ARBA00023157"/>
    </source>
</evidence>
<dbReference type="GO" id="GO:0005576">
    <property type="term" value="C:extracellular region"/>
    <property type="evidence" value="ECO:0007669"/>
    <property type="project" value="UniProtKB-SubCell"/>
</dbReference>
<keyword evidence="3" id="KW-1015">Disulfide bond</keyword>
<evidence type="ECO:0000256" key="4">
    <source>
        <dbReference type="SAM" id="SignalP"/>
    </source>
</evidence>
<keyword evidence="2" id="KW-0964">Secreted</keyword>